<sequence>MQVTFPIVTGRQKTLVATSIIFSVLPAVAVALRIISHRLAHRSLSGSDYCVIAAAVFAIGYQAASLTAVAHGGTGYGHEEDIVAKYGDGPVTHLLQVVFSFELLWSISMSLSKTSILLLYIKVFRDSYVAFASKITIVIVILWPIATVLGALLICRPLAANWKNVKGSHCGDQVAFYFISGVINLATDFIVVGLPLLHLYRLRLPKESRIGLMIVFGLGFLTCIVSIIRLPTLMSMVWTDLTWTISIPNILTGIEPSMAVTLACVPLLKPLLG</sequence>
<feature type="domain" description="Rhodopsin" evidence="7">
    <location>
        <begin position="32"/>
        <end position="272"/>
    </location>
</feature>
<organism evidence="8 9">
    <name type="scientific">Cryphonectria parasitica (strain ATCC 38755 / EP155)</name>
    <dbReference type="NCBI Taxonomy" id="660469"/>
    <lineage>
        <taxon>Eukaryota</taxon>
        <taxon>Fungi</taxon>
        <taxon>Dikarya</taxon>
        <taxon>Ascomycota</taxon>
        <taxon>Pezizomycotina</taxon>
        <taxon>Sordariomycetes</taxon>
        <taxon>Sordariomycetidae</taxon>
        <taxon>Diaporthales</taxon>
        <taxon>Cryphonectriaceae</taxon>
        <taxon>Cryphonectria-Endothia species complex</taxon>
        <taxon>Cryphonectria</taxon>
    </lineage>
</organism>
<proteinExistence type="inferred from homology"/>
<evidence type="ECO:0000256" key="6">
    <source>
        <dbReference type="SAM" id="Phobius"/>
    </source>
</evidence>
<dbReference type="InterPro" id="IPR049326">
    <property type="entry name" value="Rhodopsin_dom_fungi"/>
</dbReference>
<evidence type="ECO:0000256" key="5">
    <source>
        <dbReference type="ARBA" id="ARBA00038359"/>
    </source>
</evidence>
<dbReference type="InterPro" id="IPR052337">
    <property type="entry name" value="SAT4-like"/>
</dbReference>
<dbReference type="GO" id="GO:0016020">
    <property type="term" value="C:membrane"/>
    <property type="evidence" value="ECO:0007669"/>
    <property type="project" value="UniProtKB-SubCell"/>
</dbReference>
<feature type="transmembrane region" description="Helical" evidence="6">
    <location>
        <begin position="15"/>
        <end position="35"/>
    </location>
</feature>
<dbReference type="AlphaFoldDB" id="A0A9P5CV28"/>
<feature type="transmembrane region" description="Helical" evidence="6">
    <location>
        <begin position="210"/>
        <end position="230"/>
    </location>
</feature>
<evidence type="ECO:0000256" key="3">
    <source>
        <dbReference type="ARBA" id="ARBA00022989"/>
    </source>
</evidence>
<comment type="similarity">
    <text evidence="5">Belongs to the SAT4 family.</text>
</comment>
<feature type="transmembrane region" description="Helical" evidence="6">
    <location>
        <begin position="103"/>
        <end position="123"/>
    </location>
</feature>
<feature type="transmembrane region" description="Helical" evidence="6">
    <location>
        <begin position="47"/>
        <end position="64"/>
    </location>
</feature>
<keyword evidence="4 6" id="KW-0472">Membrane</keyword>
<reference evidence="8" key="1">
    <citation type="journal article" date="2020" name="Phytopathology">
        <title>Genome sequence of the chestnut blight fungus Cryphonectria parasitica EP155: A fundamental resource for an archetypical invasive plant pathogen.</title>
        <authorList>
            <person name="Crouch J.A."/>
            <person name="Dawe A."/>
            <person name="Aerts A."/>
            <person name="Barry K."/>
            <person name="Churchill A.C.L."/>
            <person name="Grimwood J."/>
            <person name="Hillman B."/>
            <person name="Milgroom M.G."/>
            <person name="Pangilinan J."/>
            <person name="Smith M."/>
            <person name="Salamov A."/>
            <person name="Schmutz J."/>
            <person name="Yadav J."/>
            <person name="Grigoriev I.V."/>
            <person name="Nuss D."/>
        </authorList>
    </citation>
    <scope>NUCLEOTIDE SEQUENCE</scope>
    <source>
        <strain evidence="8">EP155</strain>
    </source>
</reference>
<dbReference type="GeneID" id="63832538"/>
<comment type="subcellular location">
    <subcellularLocation>
        <location evidence="1">Membrane</location>
        <topology evidence="1">Multi-pass membrane protein</topology>
    </subcellularLocation>
</comment>
<evidence type="ECO:0000256" key="2">
    <source>
        <dbReference type="ARBA" id="ARBA00022692"/>
    </source>
</evidence>
<evidence type="ECO:0000313" key="8">
    <source>
        <dbReference type="EMBL" id="KAF3770811.1"/>
    </source>
</evidence>
<dbReference type="EMBL" id="MU032344">
    <property type="protein sequence ID" value="KAF3770811.1"/>
    <property type="molecule type" value="Genomic_DNA"/>
</dbReference>
<comment type="caution">
    <text evidence="8">The sequence shown here is derived from an EMBL/GenBank/DDBJ whole genome shotgun (WGS) entry which is preliminary data.</text>
</comment>
<evidence type="ECO:0000256" key="4">
    <source>
        <dbReference type="ARBA" id="ARBA00023136"/>
    </source>
</evidence>
<dbReference type="PANTHER" id="PTHR33048:SF57">
    <property type="entry name" value="INTEGRAL MEMBRANE PROTEIN-RELATED"/>
    <property type="match status" value="1"/>
</dbReference>
<dbReference type="OrthoDB" id="5329176at2759"/>
<keyword evidence="9" id="KW-1185">Reference proteome</keyword>
<dbReference type="Proteomes" id="UP000803844">
    <property type="component" value="Unassembled WGS sequence"/>
</dbReference>
<dbReference type="PANTHER" id="PTHR33048">
    <property type="entry name" value="PTH11-LIKE INTEGRAL MEMBRANE PROTEIN (AFU_ORTHOLOGUE AFUA_5G11245)"/>
    <property type="match status" value="1"/>
</dbReference>
<gene>
    <name evidence="8" type="ORF">M406DRAFT_16223</name>
</gene>
<feature type="transmembrane region" description="Helical" evidence="6">
    <location>
        <begin position="174"/>
        <end position="198"/>
    </location>
</feature>
<feature type="transmembrane region" description="Helical" evidence="6">
    <location>
        <begin position="135"/>
        <end position="154"/>
    </location>
</feature>
<accession>A0A9P5CV28</accession>
<dbReference type="RefSeq" id="XP_040781772.1">
    <property type="nucleotide sequence ID" value="XM_040915409.1"/>
</dbReference>
<name>A0A9P5CV28_CRYP1</name>
<evidence type="ECO:0000313" key="9">
    <source>
        <dbReference type="Proteomes" id="UP000803844"/>
    </source>
</evidence>
<evidence type="ECO:0000256" key="1">
    <source>
        <dbReference type="ARBA" id="ARBA00004141"/>
    </source>
</evidence>
<keyword evidence="3 6" id="KW-1133">Transmembrane helix</keyword>
<dbReference type="Pfam" id="PF20684">
    <property type="entry name" value="Fung_rhodopsin"/>
    <property type="match status" value="1"/>
</dbReference>
<protein>
    <recommendedName>
        <fullName evidence="7">Rhodopsin domain-containing protein</fullName>
    </recommendedName>
</protein>
<keyword evidence="2 6" id="KW-0812">Transmembrane</keyword>
<evidence type="ECO:0000259" key="7">
    <source>
        <dbReference type="Pfam" id="PF20684"/>
    </source>
</evidence>
<feature type="non-terminal residue" evidence="8">
    <location>
        <position position="273"/>
    </location>
</feature>